<feature type="transmembrane region" description="Helical" evidence="11">
    <location>
        <begin position="25"/>
        <end position="44"/>
    </location>
</feature>
<dbReference type="PANTHER" id="PTHR43065">
    <property type="entry name" value="SENSOR HISTIDINE KINASE"/>
    <property type="match status" value="1"/>
</dbReference>
<dbReference type="Gene3D" id="3.30.565.10">
    <property type="entry name" value="Histidine kinase-like ATPase, C-terminal domain"/>
    <property type="match status" value="1"/>
</dbReference>
<evidence type="ECO:0000256" key="1">
    <source>
        <dbReference type="ARBA" id="ARBA00000085"/>
    </source>
</evidence>
<evidence type="ECO:0000256" key="10">
    <source>
        <dbReference type="SAM" id="MobiDB-lite"/>
    </source>
</evidence>
<keyword evidence="3" id="KW-0597">Phosphoprotein</keyword>
<dbReference type="EC" id="2.7.13.3" evidence="2"/>
<dbReference type="InterPro" id="IPR003661">
    <property type="entry name" value="HisK_dim/P_dom"/>
</dbReference>
<dbReference type="Pfam" id="PF02518">
    <property type="entry name" value="HATPase_c"/>
    <property type="match status" value="1"/>
</dbReference>
<feature type="region of interest" description="Disordered" evidence="10">
    <location>
        <begin position="442"/>
        <end position="462"/>
    </location>
</feature>
<evidence type="ECO:0000313" key="13">
    <source>
        <dbReference type="EMBL" id="MBB1088186.1"/>
    </source>
</evidence>
<organism evidence="13 14">
    <name type="scientific">Marilutibacter penaei</name>
    <dbReference type="NCBI Taxonomy" id="2759900"/>
    <lineage>
        <taxon>Bacteria</taxon>
        <taxon>Pseudomonadati</taxon>
        <taxon>Pseudomonadota</taxon>
        <taxon>Gammaproteobacteria</taxon>
        <taxon>Lysobacterales</taxon>
        <taxon>Lysobacteraceae</taxon>
        <taxon>Marilutibacter</taxon>
    </lineage>
</organism>
<evidence type="ECO:0000256" key="11">
    <source>
        <dbReference type="SAM" id="Phobius"/>
    </source>
</evidence>
<dbReference type="PANTHER" id="PTHR43065:SF46">
    <property type="entry name" value="C4-DICARBOXYLATE TRANSPORT SENSOR PROTEIN DCTB"/>
    <property type="match status" value="1"/>
</dbReference>
<feature type="transmembrane region" description="Helical" evidence="11">
    <location>
        <begin position="133"/>
        <end position="151"/>
    </location>
</feature>
<keyword evidence="7" id="KW-0067">ATP-binding</keyword>
<evidence type="ECO:0000256" key="6">
    <source>
        <dbReference type="ARBA" id="ARBA00022777"/>
    </source>
</evidence>
<feature type="domain" description="Histidine kinase" evidence="12">
    <location>
        <begin position="230"/>
        <end position="444"/>
    </location>
</feature>
<feature type="coiled-coil region" evidence="9">
    <location>
        <begin position="184"/>
        <end position="221"/>
    </location>
</feature>
<dbReference type="GO" id="GO:0005524">
    <property type="term" value="F:ATP binding"/>
    <property type="evidence" value="ECO:0007669"/>
    <property type="project" value="UniProtKB-KW"/>
</dbReference>
<dbReference type="RefSeq" id="WP_182668962.1">
    <property type="nucleotide sequence ID" value="NZ_JACHTE010000004.1"/>
</dbReference>
<comment type="caution">
    <text evidence="13">The sequence shown here is derived from an EMBL/GenBank/DDBJ whole genome shotgun (WGS) entry which is preliminary data.</text>
</comment>
<evidence type="ECO:0000313" key="14">
    <source>
        <dbReference type="Proteomes" id="UP000552587"/>
    </source>
</evidence>
<dbReference type="PROSITE" id="PS50109">
    <property type="entry name" value="HIS_KIN"/>
    <property type="match status" value="1"/>
</dbReference>
<dbReference type="InterPro" id="IPR005467">
    <property type="entry name" value="His_kinase_dom"/>
</dbReference>
<keyword evidence="8" id="KW-0902">Two-component regulatory system</keyword>
<feature type="transmembrane region" description="Helical" evidence="11">
    <location>
        <begin position="82"/>
        <end position="102"/>
    </location>
</feature>
<comment type="catalytic activity">
    <reaction evidence="1">
        <text>ATP + protein L-histidine = ADP + protein N-phospho-L-histidine.</text>
        <dbReference type="EC" id="2.7.13.3"/>
    </reaction>
</comment>
<dbReference type="SMART" id="SM00388">
    <property type="entry name" value="HisKA"/>
    <property type="match status" value="1"/>
</dbReference>
<dbReference type="GO" id="GO:0000155">
    <property type="term" value="F:phosphorelay sensor kinase activity"/>
    <property type="evidence" value="ECO:0007669"/>
    <property type="project" value="InterPro"/>
</dbReference>
<dbReference type="InterPro" id="IPR036890">
    <property type="entry name" value="HATPase_C_sf"/>
</dbReference>
<gene>
    <name evidence="13" type="ORF">H4F99_06740</name>
</gene>
<proteinExistence type="predicted"/>
<accession>A0A7W3YEG0</accession>
<keyword evidence="11" id="KW-1133">Transmembrane helix</keyword>
<keyword evidence="4" id="KW-0808">Transferase</keyword>
<evidence type="ECO:0000256" key="4">
    <source>
        <dbReference type="ARBA" id="ARBA00022679"/>
    </source>
</evidence>
<name>A0A7W3YEG0_9GAMM</name>
<evidence type="ECO:0000256" key="9">
    <source>
        <dbReference type="SAM" id="Coils"/>
    </source>
</evidence>
<evidence type="ECO:0000256" key="2">
    <source>
        <dbReference type="ARBA" id="ARBA00012438"/>
    </source>
</evidence>
<evidence type="ECO:0000256" key="7">
    <source>
        <dbReference type="ARBA" id="ARBA00022840"/>
    </source>
</evidence>
<keyword evidence="14" id="KW-1185">Reference proteome</keyword>
<dbReference type="EMBL" id="JACHTE010000004">
    <property type="protein sequence ID" value="MBB1088186.1"/>
    <property type="molecule type" value="Genomic_DNA"/>
</dbReference>
<keyword evidence="5" id="KW-0547">Nucleotide-binding</keyword>
<dbReference type="SUPFAM" id="SSF55874">
    <property type="entry name" value="ATPase domain of HSP90 chaperone/DNA topoisomerase II/histidine kinase"/>
    <property type="match status" value="1"/>
</dbReference>
<dbReference type="AlphaFoldDB" id="A0A7W3YEG0"/>
<keyword evidence="11" id="KW-0812">Transmembrane</keyword>
<keyword evidence="11" id="KW-0472">Membrane</keyword>
<keyword evidence="9" id="KW-0175">Coiled coil</keyword>
<dbReference type="PRINTS" id="PR00344">
    <property type="entry name" value="BCTRLSENSOR"/>
</dbReference>
<evidence type="ECO:0000256" key="8">
    <source>
        <dbReference type="ARBA" id="ARBA00023012"/>
    </source>
</evidence>
<reference evidence="13 14" key="1">
    <citation type="submission" date="2020-07" db="EMBL/GenBank/DDBJ databases">
        <authorList>
            <person name="Xu S."/>
            <person name="Li A."/>
        </authorList>
    </citation>
    <scope>NUCLEOTIDE SEQUENCE [LARGE SCALE GENOMIC DNA]</scope>
    <source>
        <strain evidence="13 14">SG-8</strain>
    </source>
</reference>
<dbReference type="Proteomes" id="UP000552587">
    <property type="component" value="Unassembled WGS sequence"/>
</dbReference>
<dbReference type="InterPro" id="IPR003594">
    <property type="entry name" value="HATPase_dom"/>
</dbReference>
<protein>
    <recommendedName>
        <fullName evidence="2">histidine kinase</fullName>
        <ecNumber evidence="2">2.7.13.3</ecNumber>
    </recommendedName>
</protein>
<dbReference type="InterPro" id="IPR004358">
    <property type="entry name" value="Sig_transdc_His_kin-like_C"/>
</dbReference>
<keyword evidence="6 13" id="KW-0418">Kinase</keyword>
<evidence type="ECO:0000259" key="12">
    <source>
        <dbReference type="PROSITE" id="PS50109"/>
    </source>
</evidence>
<dbReference type="Gene3D" id="1.10.287.130">
    <property type="match status" value="1"/>
</dbReference>
<evidence type="ECO:0000256" key="5">
    <source>
        <dbReference type="ARBA" id="ARBA00022741"/>
    </source>
</evidence>
<feature type="transmembrane region" description="Helical" evidence="11">
    <location>
        <begin position="108"/>
        <end position="126"/>
    </location>
</feature>
<sequence length="462" mass="50822">MPRTFIDWLRRAPVRNAIDRQNAPTMQVLLAFNGATLALSWLWHLTAHEIPDEWRFVFAMDIVTIVVAFMGVALIRLGRFRVAVKLYLACLVASNFLTYRQLGASDMLMDQATMILILVVSGLVLGRRALWTAFGLVVAILVTGFVTDWRALPAGMAWNRTDLVNAPGLLLSYTVITLVLDRTVDALRRSLAQADARSRALRREVAQRERAQAQLIQSQKREATGRLAAGVAHDFGNLLNVIKGFTTQRDASATLSDAQHARAMEEALEGIEDVADRGIATTRKLLTFNREDELTLEWFDPGAVLQSLRPVLAQLFPPTVRLEIAAEPSPWRIHLDKNEFELMVLNIAANARDAMPEGGHFRIDAATSGEHRFEIRFADDGSGMDATTRDRVFQPFFSTKSPGQGTGLGLSVVHDLVTLAGGTIGLETAPGQGTCVRILLPAKRTTPDLPPSDARQAPSART</sequence>
<dbReference type="CDD" id="cd00082">
    <property type="entry name" value="HisKA"/>
    <property type="match status" value="1"/>
</dbReference>
<evidence type="ECO:0000256" key="3">
    <source>
        <dbReference type="ARBA" id="ARBA00022553"/>
    </source>
</evidence>
<feature type="transmembrane region" description="Helical" evidence="11">
    <location>
        <begin position="56"/>
        <end position="75"/>
    </location>
</feature>
<dbReference type="SMART" id="SM00387">
    <property type="entry name" value="HATPase_c"/>
    <property type="match status" value="1"/>
</dbReference>